<sequence length="447" mass="50462">MSGFHSRHLGGSAAKRRSTDPQQLGFNPNMRVNLRDLTAQLEEELSPTAFTGSVYDFALASYEHELQHLNIQRAAQLSSENAGHDAFRFNEEQNTLIVSTPALENAVKYGGVHSISLKGQTYEVVAYAIPPDDTIKGVIHGIPDEDSEQDVLNNLVTARNPKVLHARRMGRSKSAVVLFKGQKVPFCIMYGNVEYKCNLYKKKIEVCGTCGGVGHRTDVCPRPKEQRCKICNALNPTDGHACSPSCGICGKAHPTGDTRCKQRFKTPYILQQRQWEKKKKQEESRFKEVDFPQLSKGRSRSRSRSRASVRSTSRQRSGSRRRSRSRRRSSSRQRISWAGVTDHKASEKKSKKAKTQNDKLDEILVMMRQLQEENKALRVMVEKTEKENITEWNKFRELLGEYETEDVTNIGEWMKCLLATAERTTKVIPEEADVAAADRSTLTLMGG</sequence>
<protein>
    <submittedName>
        <fullName evidence="1">Uncharacterized protein</fullName>
    </submittedName>
</protein>
<accession>A0AC60QD97</accession>
<proteinExistence type="predicted"/>
<comment type="caution">
    <text evidence="1">The sequence shown here is derived from an EMBL/GenBank/DDBJ whole genome shotgun (WGS) entry which is preliminary data.</text>
</comment>
<gene>
    <name evidence="1" type="ORF">HPB47_021956</name>
</gene>
<reference evidence="1 2" key="1">
    <citation type="journal article" date="2020" name="Cell">
        <title>Large-Scale Comparative Analyses of Tick Genomes Elucidate Their Genetic Diversity and Vector Capacities.</title>
        <authorList>
            <consortium name="Tick Genome and Microbiome Consortium (TIGMIC)"/>
            <person name="Jia N."/>
            <person name="Wang J."/>
            <person name="Shi W."/>
            <person name="Du L."/>
            <person name="Sun Y."/>
            <person name="Zhan W."/>
            <person name="Jiang J.F."/>
            <person name="Wang Q."/>
            <person name="Zhang B."/>
            <person name="Ji P."/>
            <person name="Bell-Sakyi L."/>
            <person name="Cui X.M."/>
            <person name="Yuan T.T."/>
            <person name="Jiang B.G."/>
            <person name="Yang W.F."/>
            <person name="Lam T.T."/>
            <person name="Chang Q.C."/>
            <person name="Ding S.J."/>
            <person name="Wang X.J."/>
            <person name="Zhu J.G."/>
            <person name="Ruan X.D."/>
            <person name="Zhao L."/>
            <person name="Wei J.T."/>
            <person name="Ye R.Z."/>
            <person name="Que T.C."/>
            <person name="Du C.H."/>
            <person name="Zhou Y.H."/>
            <person name="Cheng J.X."/>
            <person name="Dai P.F."/>
            <person name="Guo W.B."/>
            <person name="Han X.H."/>
            <person name="Huang E.J."/>
            <person name="Li L.F."/>
            <person name="Wei W."/>
            <person name="Gao Y.C."/>
            <person name="Liu J.Z."/>
            <person name="Shao H.Z."/>
            <person name="Wang X."/>
            <person name="Wang C.C."/>
            <person name="Yang T.C."/>
            <person name="Huo Q.B."/>
            <person name="Li W."/>
            <person name="Chen H.Y."/>
            <person name="Chen S.E."/>
            <person name="Zhou L.G."/>
            <person name="Ni X.B."/>
            <person name="Tian J.H."/>
            <person name="Sheng Y."/>
            <person name="Liu T."/>
            <person name="Pan Y.S."/>
            <person name="Xia L.Y."/>
            <person name="Li J."/>
            <person name="Zhao F."/>
            <person name="Cao W.C."/>
        </authorList>
    </citation>
    <scope>NUCLEOTIDE SEQUENCE [LARGE SCALE GENOMIC DNA]</scope>
    <source>
        <strain evidence="1">Iper-2018</strain>
    </source>
</reference>
<evidence type="ECO:0000313" key="2">
    <source>
        <dbReference type="Proteomes" id="UP000805193"/>
    </source>
</evidence>
<name>A0AC60QD97_IXOPE</name>
<keyword evidence="2" id="KW-1185">Reference proteome</keyword>
<dbReference type="Proteomes" id="UP000805193">
    <property type="component" value="Unassembled WGS sequence"/>
</dbReference>
<evidence type="ECO:0000313" key="1">
    <source>
        <dbReference type="EMBL" id="KAG0431244.1"/>
    </source>
</evidence>
<organism evidence="1 2">
    <name type="scientific">Ixodes persulcatus</name>
    <name type="common">Taiga tick</name>
    <dbReference type="NCBI Taxonomy" id="34615"/>
    <lineage>
        <taxon>Eukaryota</taxon>
        <taxon>Metazoa</taxon>
        <taxon>Ecdysozoa</taxon>
        <taxon>Arthropoda</taxon>
        <taxon>Chelicerata</taxon>
        <taxon>Arachnida</taxon>
        <taxon>Acari</taxon>
        <taxon>Parasitiformes</taxon>
        <taxon>Ixodida</taxon>
        <taxon>Ixodoidea</taxon>
        <taxon>Ixodidae</taxon>
        <taxon>Ixodinae</taxon>
        <taxon>Ixodes</taxon>
    </lineage>
</organism>
<dbReference type="EMBL" id="JABSTQ010009242">
    <property type="protein sequence ID" value="KAG0431244.1"/>
    <property type="molecule type" value="Genomic_DNA"/>
</dbReference>